<reference evidence="3 4" key="1">
    <citation type="submission" date="2024-09" db="EMBL/GenBank/DDBJ databases">
        <authorList>
            <person name="Sun Q."/>
            <person name="Mori K."/>
        </authorList>
    </citation>
    <scope>NUCLEOTIDE SEQUENCE [LARGE SCALE GENOMIC DNA]</scope>
    <source>
        <strain evidence="3 4">JCM 3307</strain>
    </source>
</reference>
<dbReference type="EMBL" id="JBHMCA010000052">
    <property type="protein sequence ID" value="MFB9447214.1"/>
    <property type="molecule type" value="Genomic_DNA"/>
</dbReference>
<sequence>MPATDPTPPGLRAGELLGRPVTGADGRPLGRVADLVVEGDTIVAVIAVGRPRGGAGSGTNATSGPAPWLLEVLARWIMRRESIRIPWSEAAPSLLHRPG</sequence>
<name>A0ABV5MED6_9ACTN</name>
<dbReference type="InterPro" id="IPR011033">
    <property type="entry name" value="PRC_barrel-like_sf"/>
</dbReference>
<dbReference type="Proteomes" id="UP001589608">
    <property type="component" value="Unassembled WGS sequence"/>
</dbReference>
<dbReference type="Pfam" id="PF05239">
    <property type="entry name" value="PRC"/>
    <property type="match status" value="1"/>
</dbReference>
<dbReference type="SUPFAM" id="SSF50346">
    <property type="entry name" value="PRC-barrel domain"/>
    <property type="match status" value="1"/>
</dbReference>
<feature type="region of interest" description="Disordered" evidence="1">
    <location>
        <begin position="1"/>
        <end position="25"/>
    </location>
</feature>
<accession>A0ABV5MED6</accession>
<comment type="caution">
    <text evidence="3">The sequence shown here is derived from an EMBL/GenBank/DDBJ whole genome shotgun (WGS) entry which is preliminary data.</text>
</comment>
<evidence type="ECO:0000256" key="1">
    <source>
        <dbReference type="SAM" id="MobiDB-lite"/>
    </source>
</evidence>
<evidence type="ECO:0000313" key="3">
    <source>
        <dbReference type="EMBL" id="MFB9447214.1"/>
    </source>
</evidence>
<proteinExistence type="predicted"/>
<dbReference type="RefSeq" id="WP_246655389.1">
    <property type="nucleotide sequence ID" value="NZ_CP061913.1"/>
</dbReference>
<evidence type="ECO:0000259" key="2">
    <source>
        <dbReference type="Pfam" id="PF05239"/>
    </source>
</evidence>
<keyword evidence="4" id="KW-1185">Reference proteome</keyword>
<dbReference type="InterPro" id="IPR027275">
    <property type="entry name" value="PRC-brl_dom"/>
</dbReference>
<organism evidence="3 4">
    <name type="scientific">Dactylosporangium vinaceum</name>
    <dbReference type="NCBI Taxonomy" id="53362"/>
    <lineage>
        <taxon>Bacteria</taxon>
        <taxon>Bacillati</taxon>
        <taxon>Actinomycetota</taxon>
        <taxon>Actinomycetes</taxon>
        <taxon>Micromonosporales</taxon>
        <taxon>Micromonosporaceae</taxon>
        <taxon>Dactylosporangium</taxon>
    </lineage>
</organism>
<evidence type="ECO:0000313" key="4">
    <source>
        <dbReference type="Proteomes" id="UP001589608"/>
    </source>
</evidence>
<gene>
    <name evidence="3" type="ORF">ACFFTR_29330</name>
</gene>
<protein>
    <submittedName>
        <fullName evidence="3">PRC-barrel domain-containing protein</fullName>
    </submittedName>
</protein>
<feature type="domain" description="PRC-barrel" evidence="2">
    <location>
        <begin position="12"/>
        <end position="49"/>
    </location>
</feature>